<protein>
    <submittedName>
        <fullName evidence="2">Uncharacterized protein</fullName>
    </submittedName>
</protein>
<gene>
    <name evidence="2" type="ORF">H4W31_003148</name>
</gene>
<evidence type="ECO:0000313" key="2">
    <source>
        <dbReference type="EMBL" id="MBE1487510.1"/>
    </source>
</evidence>
<feature type="region of interest" description="Disordered" evidence="1">
    <location>
        <begin position="101"/>
        <end position="120"/>
    </location>
</feature>
<dbReference type="EMBL" id="JADBEB010000001">
    <property type="protein sequence ID" value="MBE1487510.1"/>
    <property type="molecule type" value="Genomic_DNA"/>
</dbReference>
<proteinExistence type="predicted"/>
<keyword evidence="3" id="KW-1185">Reference proteome</keyword>
<sequence>MVQLAAELGILHSQFTRLAPATEQKNLPDFRRPAVGRLREQKASGGGAGLQVGSGVQPVGGTHPTGSVSQFGGALNRYATFPLNRHDGPTNLAPWLATGYREPGSAGRPSRRPQMTKWRPQSDYRHKIALLWIRSRSLKLVPDRRFAVRAPSGQATPSPIPQLKTELTFQMGRGLQSHERTRSYVGVGAGGGGEGHSRNVYREYGLLCRFRSATPPSRHHSRCHLGGGVGELG</sequence>
<evidence type="ECO:0000256" key="1">
    <source>
        <dbReference type="SAM" id="MobiDB-lite"/>
    </source>
</evidence>
<accession>A0A927MAI8</accession>
<reference evidence="2" key="1">
    <citation type="submission" date="2020-10" db="EMBL/GenBank/DDBJ databases">
        <title>Sequencing the genomes of 1000 actinobacteria strains.</title>
        <authorList>
            <person name="Klenk H.-P."/>
        </authorList>
    </citation>
    <scope>NUCLEOTIDE SEQUENCE</scope>
    <source>
        <strain evidence="2">DSM 46832</strain>
    </source>
</reference>
<organism evidence="2 3">
    <name type="scientific">Plantactinospora soyae</name>
    <dbReference type="NCBI Taxonomy" id="1544732"/>
    <lineage>
        <taxon>Bacteria</taxon>
        <taxon>Bacillati</taxon>
        <taxon>Actinomycetota</taxon>
        <taxon>Actinomycetes</taxon>
        <taxon>Micromonosporales</taxon>
        <taxon>Micromonosporaceae</taxon>
        <taxon>Plantactinospora</taxon>
    </lineage>
</organism>
<dbReference type="Proteomes" id="UP000649753">
    <property type="component" value="Unassembled WGS sequence"/>
</dbReference>
<feature type="region of interest" description="Disordered" evidence="1">
    <location>
        <begin position="39"/>
        <end position="68"/>
    </location>
</feature>
<dbReference type="AlphaFoldDB" id="A0A927MAI8"/>
<evidence type="ECO:0000313" key="3">
    <source>
        <dbReference type="Proteomes" id="UP000649753"/>
    </source>
</evidence>
<name>A0A927MAI8_9ACTN</name>
<comment type="caution">
    <text evidence="2">The sequence shown here is derived from an EMBL/GenBank/DDBJ whole genome shotgun (WGS) entry which is preliminary data.</text>
</comment>